<dbReference type="InterPro" id="IPR021731">
    <property type="entry name" value="AMIN_dom"/>
</dbReference>
<evidence type="ECO:0000256" key="7">
    <source>
        <dbReference type="RuleBase" id="RU004003"/>
    </source>
</evidence>
<dbReference type="InterPro" id="IPR001775">
    <property type="entry name" value="GspD/PilQ"/>
</dbReference>
<dbReference type="STRING" id="930118.SAMN05216429_11153"/>
<evidence type="ECO:0000256" key="3">
    <source>
        <dbReference type="ARBA" id="ARBA00022729"/>
    </source>
</evidence>
<reference evidence="10 13" key="1">
    <citation type="submission" date="2018-02" db="EMBL/GenBank/DDBJ databases">
        <title>Deep subsurface shale carbon reservoir microbial communities from Ohio and West Virginia, USA.</title>
        <authorList>
            <person name="Wrighton K."/>
        </authorList>
    </citation>
    <scope>NUCLEOTIDE SEQUENCE [LARGE SCALE GENOMIC DNA]</scope>
    <source>
        <strain evidence="10 13">UTICA-S1B6</strain>
    </source>
</reference>
<comment type="similarity">
    <text evidence="7">Belongs to the bacterial secretin family.</text>
</comment>
<dbReference type="SMART" id="SM00965">
    <property type="entry name" value="STN"/>
    <property type="match status" value="1"/>
</dbReference>
<evidence type="ECO:0000256" key="4">
    <source>
        <dbReference type="ARBA" id="ARBA00022927"/>
    </source>
</evidence>
<proteinExistence type="inferred from homology"/>
<dbReference type="InterPro" id="IPR051808">
    <property type="entry name" value="Type_IV_pilus_biogenesis"/>
</dbReference>
<evidence type="ECO:0000256" key="2">
    <source>
        <dbReference type="ARBA" id="ARBA00022448"/>
    </source>
</evidence>
<organism evidence="11 12">
    <name type="scientific">Marinobacter persicus</name>
    <dbReference type="NCBI Taxonomy" id="930118"/>
    <lineage>
        <taxon>Bacteria</taxon>
        <taxon>Pseudomonadati</taxon>
        <taxon>Pseudomonadota</taxon>
        <taxon>Gammaproteobacteria</taxon>
        <taxon>Pseudomonadales</taxon>
        <taxon>Marinobacteraceae</taxon>
        <taxon>Marinobacter</taxon>
    </lineage>
</organism>
<dbReference type="EMBL" id="PTIT01000009">
    <property type="protein sequence ID" value="PPK51751.1"/>
    <property type="molecule type" value="Genomic_DNA"/>
</dbReference>
<evidence type="ECO:0000256" key="5">
    <source>
        <dbReference type="ARBA" id="ARBA00023136"/>
    </source>
</evidence>
<dbReference type="Pfam" id="PF00263">
    <property type="entry name" value="Secretin"/>
    <property type="match status" value="1"/>
</dbReference>
<accession>A0A2S6G484</accession>
<feature type="domain" description="Secretin/TonB short N-terminal" evidence="9">
    <location>
        <begin position="324"/>
        <end position="372"/>
    </location>
</feature>
<comment type="caution">
    <text evidence="11">The sequence shown here is derived from an EMBL/GenBank/DDBJ whole genome shotgun (WGS) entry which is preliminary data.</text>
</comment>
<dbReference type="InterPro" id="IPR038591">
    <property type="entry name" value="NolW-like_sf"/>
</dbReference>
<dbReference type="InterPro" id="IPR005644">
    <property type="entry name" value="NolW-like"/>
</dbReference>
<keyword evidence="6" id="KW-0998">Cell outer membrane</keyword>
<gene>
    <name evidence="11" type="ORF">B0H24_10241</name>
    <name evidence="10" type="ORF">BY455_1091</name>
</gene>
<name>A0A2S6G484_9GAMM</name>
<dbReference type="Proteomes" id="UP000239648">
    <property type="component" value="Unassembled WGS sequence"/>
</dbReference>
<dbReference type="PANTHER" id="PTHR30604">
    <property type="entry name" value="PROTEIN TRANSPORT PROTEIN HOFQ"/>
    <property type="match status" value="1"/>
</dbReference>
<dbReference type="Gene3D" id="3.30.1370.130">
    <property type="match status" value="1"/>
</dbReference>
<evidence type="ECO:0000259" key="9">
    <source>
        <dbReference type="SMART" id="SM00965"/>
    </source>
</evidence>
<dbReference type="OrthoDB" id="9775455at2"/>
<evidence type="ECO:0000313" key="10">
    <source>
        <dbReference type="EMBL" id="PPK51751.1"/>
    </source>
</evidence>
<reference evidence="11 12" key="2">
    <citation type="submission" date="2018-02" db="EMBL/GenBank/DDBJ databases">
        <title>Subsurface microbial communities from deep shales in Ohio and West Virginia, USA.</title>
        <authorList>
            <person name="Wrighton K."/>
        </authorList>
    </citation>
    <scope>NUCLEOTIDE SEQUENCE [LARGE SCALE GENOMIC DNA]</scope>
    <source>
        <strain evidence="11 12">UTICA-S1B9</strain>
    </source>
</reference>
<dbReference type="AlphaFoldDB" id="A0A2S6G484"/>
<dbReference type="Gene3D" id="2.60.40.3500">
    <property type="match status" value="1"/>
</dbReference>
<sequence length="723" mass="78053">MNTRTMFAEKVLGSRLAMFKKLKVCAGVIAVGLWSSLASAVTLEDISFTSLPGEALEVVLKFDGTPPETSGYTIERPARIALDLRDTSSGLDKRSMSLGASNAQSVTVVEAGSRTRLIFNLVELVPYETRQEDNSLVMTIGENPQEVAAYSEETAETTGEMVVADTGGESAASSSGAGNAIAGVDFRRGKDGEGRVIVDLGRSTAAVNLVEQGGRIRLTMPDLVVPEKLRRRLDVTDFATPVTRIDTFMENGQATVEIRPDGAYDYIAYQSGSEFTVSVEQLTEEEAEARREEKFPYTGERLSLNFQDIEVRSVLQLIADFTGLNLVASDTVSGSITLRLQNVPWDQALDLILKTKGLDKRQIGNVLLVAPADEIAAREKLELETEKQIAELAPIRLDIIQVNYAKAADIVSLIQADKDLISDRGFVSSDARTNTISVRETSEKLDEIRRLVETWDVPVRQVSIEARIVRAQNNVSEDLGVRWGGAAYDNEDNNVFAIGGSQGTVGEAVADSGSDQDNTANFREGITFPGAMAVDLGVTAAGTSSFAIGWGGSDFLVDLELSALETDGKAEVVSQPRVVTADRQTATIKSGEEIPYQEASSSGATSVSFKEALLSLEVTPQITPDDKIIMDLVVSQDSRGEVTAGIPSINTNEVATQVLVANGETVVLGGIFQSEVATQTTKTPFLGDIPYLGRLFKRTEKIDERSELLIFITPKIVETDLLR</sequence>
<comment type="subcellular location">
    <subcellularLocation>
        <location evidence="8">Cell outer membrane</location>
    </subcellularLocation>
    <subcellularLocation>
        <location evidence="1">Membrane</location>
    </subcellularLocation>
</comment>
<dbReference type="EMBL" id="PTIU01000024">
    <property type="protein sequence ID" value="PPK53774.1"/>
    <property type="molecule type" value="Genomic_DNA"/>
</dbReference>
<keyword evidence="2 8" id="KW-0813">Transport</keyword>
<evidence type="ECO:0000313" key="12">
    <source>
        <dbReference type="Proteomes" id="UP000239446"/>
    </source>
</evidence>
<dbReference type="Gene3D" id="2.60.40.3470">
    <property type="match status" value="1"/>
</dbReference>
<keyword evidence="5" id="KW-0472">Membrane</keyword>
<dbReference type="NCBIfam" id="TIGR02515">
    <property type="entry name" value="IV_pilus_PilQ"/>
    <property type="match status" value="1"/>
</dbReference>
<dbReference type="FunFam" id="3.30.1370.130:FF:000001">
    <property type="entry name" value="Type IV pilus secretin PilQ"/>
    <property type="match status" value="1"/>
</dbReference>
<evidence type="ECO:0000256" key="8">
    <source>
        <dbReference type="RuleBase" id="RU004004"/>
    </source>
</evidence>
<dbReference type="Pfam" id="PF03958">
    <property type="entry name" value="Secretin_N"/>
    <property type="match status" value="1"/>
</dbReference>
<dbReference type="Pfam" id="PF11741">
    <property type="entry name" value="AMIN"/>
    <property type="match status" value="1"/>
</dbReference>
<evidence type="ECO:0000256" key="1">
    <source>
        <dbReference type="ARBA" id="ARBA00004370"/>
    </source>
</evidence>
<dbReference type="InterPro" id="IPR004846">
    <property type="entry name" value="T2SS/T3SS_dom"/>
</dbReference>
<dbReference type="GO" id="GO:0009279">
    <property type="term" value="C:cell outer membrane"/>
    <property type="evidence" value="ECO:0007669"/>
    <property type="project" value="UniProtKB-SubCell"/>
</dbReference>
<keyword evidence="4" id="KW-0653">Protein transport</keyword>
<evidence type="ECO:0000313" key="13">
    <source>
        <dbReference type="Proteomes" id="UP000239648"/>
    </source>
</evidence>
<evidence type="ECO:0000256" key="6">
    <source>
        <dbReference type="ARBA" id="ARBA00023237"/>
    </source>
</evidence>
<keyword evidence="3" id="KW-0732">Signal</keyword>
<dbReference type="GO" id="GO:0009306">
    <property type="term" value="P:protein secretion"/>
    <property type="evidence" value="ECO:0007669"/>
    <property type="project" value="InterPro"/>
</dbReference>
<dbReference type="InterPro" id="IPR011662">
    <property type="entry name" value="Secretin/TonB_short_N"/>
</dbReference>
<dbReference type="Pfam" id="PF07660">
    <property type="entry name" value="STN"/>
    <property type="match status" value="1"/>
</dbReference>
<evidence type="ECO:0000313" key="11">
    <source>
        <dbReference type="EMBL" id="PPK53774.1"/>
    </source>
</evidence>
<dbReference type="PRINTS" id="PR00811">
    <property type="entry name" value="BCTERIALGSPD"/>
</dbReference>
<dbReference type="InterPro" id="IPR013355">
    <property type="entry name" value="Pilus_4_PilQ"/>
</dbReference>
<protein>
    <submittedName>
        <fullName evidence="11">Type IV pilus assembly protein PilQ</fullName>
    </submittedName>
</protein>
<dbReference type="Gene3D" id="3.30.1370.120">
    <property type="match status" value="1"/>
</dbReference>
<keyword evidence="13" id="KW-1185">Reference proteome</keyword>
<dbReference type="PANTHER" id="PTHR30604:SF1">
    <property type="entry name" value="DNA UTILIZATION PROTEIN HOFQ"/>
    <property type="match status" value="1"/>
</dbReference>
<dbReference type="Proteomes" id="UP000239446">
    <property type="component" value="Unassembled WGS sequence"/>
</dbReference>